<comment type="caution">
    <text evidence="1">The sequence shown here is derived from an EMBL/GenBank/DDBJ whole genome shotgun (WGS) entry which is preliminary data.</text>
</comment>
<evidence type="ECO:0000313" key="2">
    <source>
        <dbReference type="Proteomes" id="UP001157418"/>
    </source>
</evidence>
<evidence type="ECO:0000313" key="1">
    <source>
        <dbReference type="EMBL" id="CAH1454500.1"/>
    </source>
</evidence>
<sequence>MIYARHRLSYLGCRGPKTASGTDTLKSETLIVVSMSPLATGRLPSQPPPPIIVIRPQSTLDTVSLRAQSSHNQMTIHYRRLPHAASYLSLRLLSVPLTTSLLRCSKFVGVMFNP</sequence>
<accession>A0AAU9PYE3</accession>
<protein>
    <submittedName>
        <fullName evidence="1">Uncharacterized protein</fullName>
    </submittedName>
</protein>
<keyword evidence="2" id="KW-1185">Reference proteome</keyword>
<dbReference type="Proteomes" id="UP001157418">
    <property type="component" value="Unassembled WGS sequence"/>
</dbReference>
<proteinExistence type="predicted"/>
<dbReference type="EMBL" id="CAKMRJ010005745">
    <property type="protein sequence ID" value="CAH1454500.1"/>
    <property type="molecule type" value="Genomic_DNA"/>
</dbReference>
<gene>
    <name evidence="1" type="ORF">LVIROSA_LOCUS39674</name>
</gene>
<dbReference type="AlphaFoldDB" id="A0AAU9PYE3"/>
<reference evidence="1 2" key="1">
    <citation type="submission" date="2022-01" db="EMBL/GenBank/DDBJ databases">
        <authorList>
            <person name="Xiong W."/>
            <person name="Schranz E."/>
        </authorList>
    </citation>
    <scope>NUCLEOTIDE SEQUENCE [LARGE SCALE GENOMIC DNA]</scope>
</reference>
<name>A0AAU9PYE3_9ASTR</name>
<organism evidence="1 2">
    <name type="scientific">Lactuca virosa</name>
    <dbReference type="NCBI Taxonomy" id="75947"/>
    <lineage>
        <taxon>Eukaryota</taxon>
        <taxon>Viridiplantae</taxon>
        <taxon>Streptophyta</taxon>
        <taxon>Embryophyta</taxon>
        <taxon>Tracheophyta</taxon>
        <taxon>Spermatophyta</taxon>
        <taxon>Magnoliopsida</taxon>
        <taxon>eudicotyledons</taxon>
        <taxon>Gunneridae</taxon>
        <taxon>Pentapetalae</taxon>
        <taxon>asterids</taxon>
        <taxon>campanulids</taxon>
        <taxon>Asterales</taxon>
        <taxon>Asteraceae</taxon>
        <taxon>Cichorioideae</taxon>
        <taxon>Cichorieae</taxon>
        <taxon>Lactucinae</taxon>
        <taxon>Lactuca</taxon>
    </lineage>
</organism>